<dbReference type="EMBL" id="WOWK01000005">
    <property type="protein sequence ID" value="KAF0330906.1"/>
    <property type="molecule type" value="Genomic_DNA"/>
</dbReference>
<sequence>MKTQLFWATRRGANKTNIPAGCSSFPKSLSARSPLGYCSSPCFFVLFTTPSPRARRGLGQQEQLAPSSGLSTTLFFDYTQALLTSMPETVFLLCSC</sequence>
<gene>
    <name evidence="1" type="ORF">GQ607_001775</name>
</gene>
<organism evidence="1 2">
    <name type="scientific">Colletotrichum asianum</name>
    <dbReference type="NCBI Taxonomy" id="702518"/>
    <lineage>
        <taxon>Eukaryota</taxon>
        <taxon>Fungi</taxon>
        <taxon>Dikarya</taxon>
        <taxon>Ascomycota</taxon>
        <taxon>Pezizomycotina</taxon>
        <taxon>Sordariomycetes</taxon>
        <taxon>Hypocreomycetidae</taxon>
        <taxon>Glomerellales</taxon>
        <taxon>Glomerellaceae</taxon>
        <taxon>Colletotrichum</taxon>
        <taxon>Colletotrichum gloeosporioides species complex</taxon>
    </lineage>
</organism>
<dbReference type="Proteomes" id="UP000434172">
    <property type="component" value="Unassembled WGS sequence"/>
</dbReference>
<reference evidence="1 2" key="1">
    <citation type="submission" date="2019-12" db="EMBL/GenBank/DDBJ databases">
        <title>A genome sequence resource for the geographically widespread anthracnose pathogen Colletotrichum asianum.</title>
        <authorList>
            <person name="Meng Y."/>
        </authorList>
    </citation>
    <scope>NUCLEOTIDE SEQUENCE [LARGE SCALE GENOMIC DNA]</scope>
    <source>
        <strain evidence="1 2">ICMP 18580</strain>
    </source>
</reference>
<proteinExistence type="predicted"/>
<evidence type="ECO:0000313" key="1">
    <source>
        <dbReference type="EMBL" id="KAF0330906.1"/>
    </source>
</evidence>
<name>A0A8H3WRW9_9PEZI</name>
<comment type="caution">
    <text evidence="1">The sequence shown here is derived from an EMBL/GenBank/DDBJ whole genome shotgun (WGS) entry which is preliminary data.</text>
</comment>
<protein>
    <submittedName>
        <fullName evidence="1">Uncharacterized protein</fullName>
    </submittedName>
</protein>
<dbReference type="AlphaFoldDB" id="A0A8H3WRW9"/>
<accession>A0A8H3WRW9</accession>
<keyword evidence="2" id="KW-1185">Reference proteome</keyword>
<evidence type="ECO:0000313" key="2">
    <source>
        <dbReference type="Proteomes" id="UP000434172"/>
    </source>
</evidence>